<dbReference type="EMBL" id="CP117684">
    <property type="protein sequence ID" value="WDC92830.1"/>
    <property type="molecule type" value="Genomic_DNA"/>
</dbReference>
<dbReference type="InterPro" id="IPR035421">
    <property type="entry name" value="Terminase_6C"/>
</dbReference>
<dbReference type="InterPro" id="IPR006437">
    <property type="entry name" value="Phage_terminase_lsu"/>
</dbReference>
<dbReference type="NCBIfam" id="TIGR01547">
    <property type="entry name" value="phage_term_2"/>
    <property type="match status" value="1"/>
</dbReference>
<evidence type="ECO:0000259" key="2">
    <source>
        <dbReference type="Pfam" id="PF17289"/>
    </source>
</evidence>
<evidence type="ECO:0000313" key="3">
    <source>
        <dbReference type="EMBL" id="WDC92830.1"/>
    </source>
</evidence>
<organism evidence="3 4">
    <name type="scientific">Latilactobacillus curvatus</name>
    <name type="common">Lactobacillus curvatus</name>
    <dbReference type="NCBI Taxonomy" id="28038"/>
    <lineage>
        <taxon>Bacteria</taxon>
        <taxon>Bacillati</taxon>
        <taxon>Bacillota</taxon>
        <taxon>Bacilli</taxon>
        <taxon>Lactobacillales</taxon>
        <taxon>Lactobacillaceae</taxon>
        <taxon>Latilactobacillus</taxon>
    </lineage>
</organism>
<name>A0AAJ5USP6_LATCU</name>
<geneLocation type="plasmid" evidence="3 4">
    <name>p1_CACC879</name>
</geneLocation>
<keyword evidence="1" id="KW-1188">Viral release from host cell</keyword>
<dbReference type="Gene3D" id="3.40.50.300">
    <property type="entry name" value="P-loop containing nucleotide triphosphate hydrolases"/>
    <property type="match status" value="1"/>
</dbReference>
<dbReference type="Pfam" id="PF17289">
    <property type="entry name" value="Terminase_6C"/>
    <property type="match status" value="1"/>
</dbReference>
<dbReference type="PANTHER" id="PTHR39184:SF1">
    <property type="entry name" value="PBSX PHAGE TERMINASE LARGE SUBUNIT"/>
    <property type="match status" value="1"/>
</dbReference>
<dbReference type="PANTHER" id="PTHR39184">
    <property type="match status" value="1"/>
</dbReference>
<gene>
    <name evidence="3" type="ORF">PSR33_09735</name>
</gene>
<dbReference type="Gene3D" id="3.30.420.280">
    <property type="match status" value="1"/>
</dbReference>
<keyword evidence="3" id="KW-0614">Plasmid</keyword>
<protein>
    <submittedName>
        <fullName evidence="3">PBSX family phage terminase large subunit</fullName>
    </submittedName>
</protein>
<evidence type="ECO:0000313" key="4">
    <source>
        <dbReference type="Proteomes" id="UP001215533"/>
    </source>
</evidence>
<dbReference type="AlphaFoldDB" id="A0AAJ5USP6"/>
<dbReference type="InterPro" id="IPR027417">
    <property type="entry name" value="P-loop_NTPase"/>
</dbReference>
<proteinExistence type="predicted"/>
<sequence length="424" mass="48837">MSNVFKFTPFSKKQMQVLTWWRYEKTRVKDAIICDGSVRAGKTLIMSLSYVLWAMTEFEEEQFGMAGKTIGSFRRNVVRPLKRILKARGYRVKDKRSDNILEISKGGVTNSFFIFGGKDEASQDLVQGLTAAGFFFDEVALMPESFVNQATARCSVEGSKLWFNMNPEGPYHWFKTDWIDKIDEKNAIHIHFTMNDNPSLSAKIKAGYERRYSGVFYQRYILGLWVLSEGVIYDNFDRQTMSEDIPEDMHFSKYYVSCDYGTLNPTVFLLWGLNDGVWYCIKEYYYSGRETKHQRTDEQYANELIKFLDGIKAQIIIDPSAASFITKLRSMGFTVVKAQNDVLDGIRATQTALNMGQIKFSSTCSNVFKEFASYIWDIKAEQRGEDKPVKEHDHSMDAVRYFVFMVIYKNRTAKVSAKPAGLFG</sequence>
<accession>A0AAJ5USP6</accession>
<dbReference type="Pfam" id="PF03237">
    <property type="entry name" value="Terminase_6N"/>
    <property type="match status" value="1"/>
</dbReference>
<dbReference type="Proteomes" id="UP001215533">
    <property type="component" value="Plasmid p1_CACC879"/>
</dbReference>
<evidence type="ECO:0000256" key="1">
    <source>
        <dbReference type="ARBA" id="ARBA00022612"/>
    </source>
</evidence>
<reference evidence="3" key="1">
    <citation type="submission" date="2023-02" db="EMBL/GenBank/DDBJ databases">
        <title>Complete genome sequence of Lactobacillus curvatus CACC879 isolated from Pig feces.</title>
        <authorList>
            <person name="Park S."/>
            <person name="Park M.A."/>
            <person name="Kim D.-H."/>
            <person name="Kim Y."/>
        </authorList>
    </citation>
    <scope>NUCLEOTIDE SEQUENCE</scope>
    <source>
        <strain evidence="3">Curvatus</strain>
        <plasmid evidence="3">p1_CACC879</plasmid>
    </source>
</reference>
<dbReference type="InterPro" id="IPR052380">
    <property type="entry name" value="Viral_DNA_packaging_terminase"/>
</dbReference>
<feature type="domain" description="Terminase large subunit gp17-like C-terminal" evidence="2">
    <location>
        <begin position="284"/>
        <end position="405"/>
    </location>
</feature>